<protein>
    <recommendedName>
        <fullName evidence="6">Myb-like domain-containing protein</fullName>
    </recommendedName>
</protein>
<evidence type="ECO:0000313" key="2">
    <source>
        <dbReference type="EMBL" id="KAK0320658.1"/>
    </source>
</evidence>
<evidence type="ECO:0000313" key="5">
    <source>
        <dbReference type="Proteomes" id="UP001175353"/>
    </source>
</evidence>
<proteinExistence type="predicted"/>
<evidence type="ECO:0000313" key="4">
    <source>
        <dbReference type="Proteomes" id="UP001168146"/>
    </source>
</evidence>
<feature type="region of interest" description="Disordered" evidence="1">
    <location>
        <begin position="293"/>
        <end position="320"/>
    </location>
</feature>
<keyword evidence="5" id="KW-1185">Reference proteome</keyword>
<accession>A0AAN6J8F6</accession>
<organism evidence="2 4">
    <name type="scientific">Friedmanniomyces endolithicus</name>
    <dbReference type="NCBI Taxonomy" id="329885"/>
    <lineage>
        <taxon>Eukaryota</taxon>
        <taxon>Fungi</taxon>
        <taxon>Dikarya</taxon>
        <taxon>Ascomycota</taxon>
        <taxon>Pezizomycotina</taxon>
        <taxon>Dothideomycetes</taxon>
        <taxon>Dothideomycetidae</taxon>
        <taxon>Mycosphaerellales</taxon>
        <taxon>Teratosphaeriaceae</taxon>
        <taxon>Friedmanniomyces</taxon>
    </lineage>
</organism>
<dbReference type="Proteomes" id="UP001168146">
    <property type="component" value="Unassembled WGS sequence"/>
</dbReference>
<reference evidence="3" key="2">
    <citation type="submission" date="2023-06" db="EMBL/GenBank/DDBJ databases">
        <title>Black Yeasts Isolated from many extreme environments.</title>
        <authorList>
            <person name="Coleine C."/>
            <person name="Stajich J.E."/>
            <person name="Selbmann L."/>
        </authorList>
    </citation>
    <scope>NUCLEOTIDE SEQUENCE</scope>
    <source>
        <strain evidence="3">CCFEE 5200</strain>
    </source>
</reference>
<dbReference type="EMBL" id="JASUXU010000024">
    <property type="protein sequence ID" value="KAK0320658.1"/>
    <property type="molecule type" value="Genomic_DNA"/>
</dbReference>
<evidence type="ECO:0008006" key="6">
    <source>
        <dbReference type="Google" id="ProtNLM"/>
    </source>
</evidence>
<dbReference type="AlphaFoldDB" id="A0AAN6J8F6"/>
<evidence type="ECO:0000256" key="1">
    <source>
        <dbReference type="SAM" id="MobiDB-lite"/>
    </source>
</evidence>
<dbReference type="Proteomes" id="UP001175353">
    <property type="component" value="Unassembled WGS sequence"/>
</dbReference>
<comment type="caution">
    <text evidence="2">The sequence shown here is derived from an EMBL/GenBank/DDBJ whole genome shotgun (WGS) entry which is preliminary data.</text>
</comment>
<name>A0AAN6J8F6_9PEZI</name>
<sequence>MWRVKQLFCGEWRALLVTPGAPRGVRTASSATSAFTSPGRAPIKYGNWSPAEDDLIVQLRASGHTVPAIAERLSSRSMGAVSNRIYEVLGPQGRVKVAPPGRPFSAEDDEFLAKVSGFPSPSLLSRFPDRSLVSLYKRMQRLRRPAGRANFTPEDDAELCKLRDQDHLTWDEIAARMPSCHKETLAKRYVRITPLSARTHVRLRRDRDGTASSEIRRLRDSGLTWEAVAAKMSRFSKQRVRTMYWHTAVIGENAELVRLRALKVPWREIIKSFPGRELGYLHSRLEKLQMRLRKSNKPKTSGSLVDQPVTKPSQQNTVQP</sequence>
<gene>
    <name evidence="2" type="ORF">LTR82_008371</name>
    <name evidence="3" type="ORF">LTR91_006590</name>
</gene>
<feature type="compositionally biased region" description="Polar residues" evidence="1">
    <location>
        <begin position="298"/>
        <end position="320"/>
    </location>
</feature>
<dbReference type="EMBL" id="JAUJLE010000045">
    <property type="protein sequence ID" value="KAK0997623.1"/>
    <property type="molecule type" value="Genomic_DNA"/>
</dbReference>
<reference evidence="2" key="1">
    <citation type="submission" date="2021-12" db="EMBL/GenBank/DDBJ databases">
        <title>Black yeast isolated from Biological Soil Crust.</title>
        <authorList>
            <person name="Kurbessoian T."/>
        </authorList>
    </citation>
    <scope>NUCLEOTIDE SEQUENCE</scope>
    <source>
        <strain evidence="2">CCFEE 5208</strain>
    </source>
</reference>
<evidence type="ECO:0000313" key="3">
    <source>
        <dbReference type="EMBL" id="KAK0997623.1"/>
    </source>
</evidence>